<feature type="region of interest" description="Disordered" evidence="6">
    <location>
        <begin position="1"/>
        <end position="45"/>
    </location>
</feature>
<comment type="similarity">
    <text evidence="2">Belongs to the GtrA family.</text>
</comment>
<keyword evidence="3 7" id="KW-0812">Transmembrane</keyword>
<dbReference type="EMBL" id="BMQB01000004">
    <property type="protein sequence ID" value="GGJ93148.1"/>
    <property type="molecule type" value="Genomic_DNA"/>
</dbReference>
<accession>A0A8J3BBV2</accession>
<gene>
    <name evidence="9" type="ORF">GCM10010123_23750</name>
</gene>
<dbReference type="Proteomes" id="UP000649739">
    <property type="component" value="Unassembled WGS sequence"/>
</dbReference>
<evidence type="ECO:0000256" key="2">
    <source>
        <dbReference type="ARBA" id="ARBA00009399"/>
    </source>
</evidence>
<dbReference type="PANTHER" id="PTHR38459">
    <property type="entry name" value="PROPHAGE BACTOPRENOL-LINKED GLUCOSE TRANSLOCASE HOMOLOG"/>
    <property type="match status" value="1"/>
</dbReference>
<dbReference type="InterPro" id="IPR051401">
    <property type="entry name" value="GtrA_CellWall_Glycosyl"/>
</dbReference>
<evidence type="ECO:0000256" key="1">
    <source>
        <dbReference type="ARBA" id="ARBA00004141"/>
    </source>
</evidence>
<feature type="transmembrane region" description="Helical" evidence="7">
    <location>
        <begin position="167"/>
        <end position="188"/>
    </location>
</feature>
<dbReference type="InterPro" id="IPR007267">
    <property type="entry name" value="GtrA_DPMS_TM"/>
</dbReference>
<feature type="transmembrane region" description="Helical" evidence="7">
    <location>
        <begin position="71"/>
        <end position="95"/>
    </location>
</feature>
<keyword evidence="4 7" id="KW-1133">Transmembrane helix</keyword>
<dbReference type="PANTHER" id="PTHR38459:SF1">
    <property type="entry name" value="PROPHAGE BACTOPRENOL-LINKED GLUCOSE TRANSLOCASE HOMOLOG"/>
    <property type="match status" value="1"/>
</dbReference>
<evidence type="ECO:0000313" key="10">
    <source>
        <dbReference type="Proteomes" id="UP000649739"/>
    </source>
</evidence>
<evidence type="ECO:0000256" key="6">
    <source>
        <dbReference type="SAM" id="MobiDB-lite"/>
    </source>
</evidence>
<feature type="transmembrane region" description="Helical" evidence="7">
    <location>
        <begin position="138"/>
        <end position="161"/>
    </location>
</feature>
<protein>
    <recommendedName>
        <fullName evidence="8">GtrA/DPMS transmembrane domain-containing protein</fullName>
    </recommendedName>
</protein>
<dbReference type="Pfam" id="PF04138">
    <property type="entry name" value="GtrA_DPMS_TM"/>
    <property type="match status" value="1"/>
</dbReference>
<evidence type="ECO:0000259" key="8">
    <source>
        <dbReference type="Pfam" id="PF04138"/>
    </source>
</evidence>
<reference evidence="9" key="1">
    <citation type="journal article" date="2014" name="Int. J. Syst. Evol. Microbiol.">
        <title>Complete genome sequence of Corynebacterium casei LMG S-19264T (=DSM 44701T), isolated from a smear-ripened cheese.</title>
        <authorList>
            <consortium name="US DOE Joint Genome Institute (JGI-PGF)"/>
            <person name="Walter F."/>
            <person name="Albersmeier A."/>
            <person name="Kalinowski J."/>
            <person name="Ruckert C."/>
        </authorList>
    </citation>
    <scope>NUCLEOTIDE SEQUENCE</scope>
    <source>
        <strain evidence="9">JCM 3090</strain>
    </source>
</reference>
<evidence type="ECO:0000256" key="7">
    <source>
        <dbReference type="SAM" id="Phobius"/>
    </source>
</evidence>
<feature type="transmembrane region" description="Helical" evidence="7">
    <location>
        <begin position="101"/>
        <end position="118"/>
    </location>
</feature>
<evidence type="ECO:0000256" key="3">
    <source>
        <dbReference type="ARBA" id="ARBA00022692"/>
    </source>
</evidence>
<keyword evidence="5 7" id="KW-0472">Membrane</keyword>
<dbReference type="AlphaFoldDB" id="A0A8J3BBV2"/>
<evidence type="ECO:0000256" key="4">
    <source>
        <dbReference type="ARBA" id="ARBA00022989"/>
    </source>
</evidence>
<sequence>MRPARPLAQRPRSRASARPTRSRAPQPRPARTTGRRTAAPAPAAGPAVPAPLAGLARLLPSRLRRIGPEALRFLIVGLANTVVNFAVFNALILTVFSTGQLKANVAATAVATVTSYLMNRHWTYQDRPRAQKRREFTLFVLFNLAGLAIELLVLAGAKYGLAMTSVLAVNAAKVLGLFLGTLFRFWSYRTFVFIGGRRPVPAPRADADADDIDREFSALTGPLVTRAD</sequence>
<comment type="subcellular location">
    <subcellularLocation>
        <location evidence="1">Membrane</location>
        <topology evidence="1">Multi-pass membrane protein</topology>
    </subcellularLocation>
</comment>
<keyword evidence="10" id="KW-1185">Reference proteome</keyword>
<evidence type="ECO:0000313" key="9">
    <source>
        <dbReference type="EMBL" id="GGJ93148.1"/>
    </source>
</evidence>
<evidence type="ECO:0000256" key="5">
    <source>
        <dbReference type="ARBA" id="ARBA00023136"/>
    </source>
</evidence>
<comment type="caution">
    <text evidence="9">The sequence shown here is derived from an EMBL/GenBank/DDBJ whole genome shotgun (WGS) entry which is preliminary data.</text>
</comment>
<feature type="domain" description="GtrA/DPMS transmembrane" evidence="8">
    <location>
        <begin position="72"/>
        <end position="193"/>
    </location>
</feature>
<proteinExistence type="inferred from homology"/>
<name>A0A8J3BBV2_9ACTN</name>
<reference evidence="9" key="2">
    <citation type="submission" date="2020-09" db="EMBL/GenBank/DDBJ databases">
        <authorList>
            <person name="Sun Q."/>
            <person name="Ohkuma M."/>
        </authorList>
    </citation>
    <scope>NUCLEOTIDE SEQUENCE</scope>
    <source>
        <strain evidence="9">JCM 3090</strain>
    </source>
</reference>
<dbReference type="GO" id="GO:0005886">
    <property type="term" value="C:plasma membrane"/>
    <property type="evidence" value="ECO:0007669"/>
    <property type="project" value="TreeGrafter"/>
</dbReference>
<organism evidence="9 10">
    <name type="scientific">Pilimelia anulata</name>
    <dbReference type="NCBI Taxonomy" id="53371"/>
    <lineage>
        <taxon>Bacteria</taxon>
        <taxon>Bacillati</taxon>
        <taxon>Actinomycetota</taxon>
        <taxon>Actinomycetes</taxon>
        <taxon>Micromonosporales</taxon>
        <taxon>Micromonosporaceae</taxon>
        <taxon>Pilimelia</taxon>
    </lineage>
</organism>
<dbReference type="GO" id="GO:0000271">
    <property type="term" value="P:polysaccharide biosynthetic process"/>
    <property type="evidence" value="ECO:0007669"/>
    <property type="project" value="InterPro"/>
</dbReference>